<name>A0AAV9CVN1_ACOCL</name>
<dbReference type="Proteomes" id="UP001180020">
    <property type="component" value="Unassembled WGS sequence"/>
</dbReference>
<protein>
    <submittedName>
        <fullName evidence="1">Uncharacterized protein</fullName>
    </submittedName>
</protein>
<evidence type="ECO:0000313" key="2">
    <source>
        <dbReference type="Proteomes" id="UP001180020"/>
    </source>
</evidence>
<organism evidence="1 2">
    <name type="scientific">Acorus calamus</name>
    <name type="common">Sweet flag</name>
    <dbReference type="NCBI Taxonomy" id="4465"/>
    <lineage>
        <taxon>Eukaryota</taxon>
        <taxon>Viridiplantae</taxon>
        <taxon>Streptophyta</taxon>
        <taxon>Embryophyta</taxon>
        <taxon>Tracheophyta</taxon>
        <taxon>Spermatophyta</taxon>
        <taxon>Magnoliopsida</taxon>
        <taxon>Liliopsida</taxon>
        <taxon>Acoraceae</taxon>
        <taxon>Acorus</taxon>
    </lineage>
</organism>
<dbReference type="AlphaFoldDB" id="A0AAV9CVN1"/>
<accession>A0AAV9CVN1</accession>
<sequence length="117" mass="13163">MCGGWRRREQQQRADSADLYFLSVRGGARPPRLQTHLLLQVAVPKDWILLYGEGREGFTRRGSWSMSVNSARMTRSCAMYVTRAWQGGGIGCFLKKIALPHGRMLDVIGVDVDPLQV</sequence>
<keyword evidence="2" id="KW-1185">Reference proteome</keyword>
<reference evidence="1" key="2">
    <citation type="submission" date="2023-06" db="EMBL/GenBank/DDBJ databases">
        <authorList>
            <person name="Ma L."/>
            <person name="Liu K.-W."/>
            <person name="Li Z."/>
            <person name="Hsiao Y.-Y."/>
            <person name="Qi Y."/>
            <person name="Fu T."/>
            <person name="Tang G."/>
            <person name="Zhang D."/>
            <person name="Sun W.-H."/>
            <person name="Liu D.-K."/>
            <person name="Li Y."/>
            <person name="Chen G.-Z."/>
            <person name="Liu X.-D."/>
            <person name="Liao X.-Y."/>
            <person name="Jiang Y.-T."/>
            <person name="Yu X."/>
            <person name="Hao Y."/>
            <person name="Huang J."/>
            <person name="Zhao X.-W."/>
            <person name="Ke S."/>
            <person name="Chen Y.-Y."/>
            <person name="Wu W.-L."/>
            <person name="Hsu J.-L."/>
            <person name="Lin Y.-F."/>
            <person name="Huang M.-D."/>
            <person name="Li C.-Y."/>
            <person name="Huang L."/>
            <person name="Wang Z.-W."/>
            <person name="Zhao X."/>
            <person name="Zhong W.-Y."/>
            <person name="Peng D.-H."/>
            <person name="Ahmad S."/>
            <person name="Lan S."/>
            <person name="Zhang J.-S."/>
            <person name="Tsai W.-C."/>
            <person name="Van De Peer Y."/>
            <person name="Liu Z.-J."/>
        </authorList>
    </citation>
    <scope>NUCLEOTIDE SEQUENCE</scope>
    <source>
        <strain evidence="1">CP</strain>
        <tissue evidence="1">Leaves</tissue>
    </source>
</reference>
<dbReference type="EMBL" id="JAUJYO010000017">
    <property type="protein sequence ID" value="KAK1292088.1"/>
    <property type="molecule type" value="Genomic_DNA"/>
</dbReference>
<gene>
    <name evidence="1" type="ORF">QJS10_CPB17g00233</name>
</gene>
<proteinExistence type="predicted"/>
<reference evidence="1" key="1">
    <citation type="journal article" date="2023" name="Nat. Commun.">
        <title>Diploid and tetraploid genomes of Acorus and the evolution of monocots.</title>
        <authorList>
            <person name="Ma L."/>
            <person name="Liu K.W."/>
            <person name="Li Z."/>
            <person name="Hsiao Y.Y."/>
            <person name="Qi Y."/>
            <person name="Fu T."/>
            <person name="Tang G.D."/>
            <person name="Zhang D."/>
            <person name="Sun W.H."/>
            <person name="Liu D.K."/>
            <person name="Li Y."/>
            <person name="Chen G.Z."/>
            <person name="Liu X.D."/>
            <person name="Liao X.Y."/>
            <person name="Jiang Y.T."/>
            <person name="Yu X."/>
            <person name="Hao Y."/>
            <person name="Huang J."/>
            <person name="Zhao X.W."/>
            <person name="Ke S."/>
            <person name="Chen Y.Y."/>
            <person name="Wu W.L."/>
            <person name="Hsu J.L."/>
            <person name="Lin Y.F."/>
            <person name="Huang M.D."/>
            <person name="Li C.Y."/>
            <person name="Huang L."/>
            <person name="Wang Z.W."/>
            <person name="Zhao X."/>
            <person name="Zhong W.Y."/>
            <person name="Peng D.H."/>
            <person name="Ahmad S."/>
            <person name="Lan S."/>
            <person name="Zhang J.S."/>
            <person name="Tsai W.C."/>
            <person name="Van de Peer Y."/>
            <person name="Liu Z.J."/>
        </authorList>
    </citation>
    <scope>NUCLEOTIDE SEQUENCE</scope>
    <source>
        <strain evidence="1">CP</strain>
    </source>
</reference>
<comment type="caution">
    <text evidence="1">The sequence shown here is derived from an EMBL/GenBank/DDBJ whole genome shotgun (WGS) entry which is preliminary data.</text>
</comment>
<evidence type="ECO:0000313" key="1">
    <source>
        <dbReference type="EMBL" id="KAK1292088.1"/>
    </source>
</evidence>